<sequence length="56" mass="6513">MNPPPAKPERTIWVIRDTRTGKTVGANHYLTEDAAKTARRRKYLSSRFKVEEITVR</sequence>
<proteinExistence type="predicted"/>
<dbReference type="RefSeq" id="WP_184845024.1">
    <property type="nucleotide sequence ID" value="NZ_BAAAVN010000031.1"/>
</dbReference>
<evidence type="ECO:0000313" key="2">
    <source>
        <dbReference type="Proteomes" id="UP000558997"/>
    </source>
</evidence>
<organism evidence="1 2">
    <name type="scientific">Kribbella solani</name>
    <dbReference type="NCBI Taxonomy" id="236067"/>
    <lineage>
        <taxon>Bacteria</taxon>
        <taxon>Bacillati</taxon>
        <taxon>Actinomycetota</taxon>
        <taxon>Actinomycetes</taxon>
        <taxon>Propionibacteriales</taxon>
        <taxon>Kribbellaceae</taxon>
        <taxon>Kribbella</taxon>
    </lineage>
</organism>
<dbReference type="AlphaFoldDB" id="A0A841E6N7"/>
<gene>
    <name evidence="1" type="ORF">HDA44_007402</name>
</gene>
<name>A0A841E6N7_9ACTN</name>
<protein>
    <submittedName>
        <fullName evidence="1">Uncharacterized protein</fullName>
    </submittedName>
</protein>
<reference evidence="1 2" key="1">
    <citation type="submission" date="2020-08" db="EMBL/GenBank/DDBJ databases">
        <title>Sequencing the genomes of 1000 actinobacteria strains.</title>
        <authorList>
            <person name="Klenk H.-P."/>
        </authorList>
    </citation>
    <scope>NUCLEOTIDE SEQUENCE [LARGE SCALE GENOMIC DNA]</scope>
    <source>
        <strain evidence="1 2">DSM 17294</strain>
    </source>
</reference>
<accession>A0A841E6N7</accession>
<comment type="caution">
    <text evidence="1">The sequence shown here is derived from an EMBL/GenBank/DDBJ whole genome shotgun (WGS) entry which is preliminary data.</text>
</comment>
<keyword evidence="2" id="KW-1185">Reference proteome</keyword>
<dbReference type="EMBL" id="JACHNF010000002">
    <property type="protein sequence ID" value="MBB5983987.1"/>
    <property type="molecule type" value="Genomic_DNA"/>
</dbReference>
<dbReference type="Proteomes" id="UP000558997">
    <property type="component" value="Unassembled WGS sequence"/>
</dbReference>
<evidence type="ECO:0000313" key="1">
    <source>
        <dbReference type="EMBL" id="MBB5983987.1"/>
    </source>
</evidence>